<reference evidence="3" key="4">
    <citation type="submission" date="2024-05" db="EMBL/GenBank/DDBJ databases">
        <authorList>
            <person name="Sun Q."/>
            <person name="Zhou Y."/>
        </authorList>
    </citation>
    <scope>NUCLEOTIDE SEQUENCE</scope>
    <source>
        <strain evidence="3">CGMCC 4.5581</strain>
    </source>
</reference>
<keyword evidence="2" id="KW-0472">Membrane</keyword>
<evidence type="ECO:0000313" key="4">
    <source>
        <dbReference type="EMBL" id="NIH67593.1"/>
    </source>
</evidence>
<reference evidence="4 5" key="3">
    <citation type="submission" date="2020-02" db="EMBL/GenBank/DDBJ databases">
        <title>Sequencing the genomes of 1000 actinobacteria strains.</title>
        <authorList>
            <person name="Klenk H.-P."/>
        </authorList>
    </citation>
    <scope>NUCLEOTIDE SEQUENCE [LARGE SCALE GENOMIC DNA]</scope>
    <source>
        <strain evidence="4 5">DSM 45201</strain>
    </source>
</reference>
<dbReference type="EMBL" id="BMMI01000005">
    <property type="protein sequence ID" value="GGL72883.1"/>
    <property type="molecule type" value="Genomic_DNA"/>
</dbReference>
<keyword evidence="2" id="KW-0812">Transmembrane</keyword>
<feature type="transmembrane region" description="Helical" evidence="2">
    <location>
        <begin position="68"/>
        <end position="87"/>
    </location>
</feature>
<keyword evidence="6" id="KW-1185">Reference proteome</keyword>
<gene>
    <name evidence="4" type="ORF">FB380_002039</name>
    <name evidence="3" type="ORF">GCM10011589_31480</name>
</gene>
<protein>
    <submittedName>
        <fullName evidence="4">Amino acid transporter</fullName>
    </submittedName>
</protein>
<evidence type="ECO:0000313" key="5">
    <source>
        <dbReference type="Proteomes" id="UP000552836"/>
    </source>
</evidence>
<dbReference type="RefSeq" id="WP_166754963.1">
    <property type="nucleotide sequence ID" value="NZ_BAABJU010000006.1"/>
</dbReference>
<dbReference type="AlphaFoldDB" id="A0A846LHH5"/>
<accession>A0A846LHH5</accession>
<sequence length="97" mass="10425">MAEHDDYGRRDTEVFPQGTLGGSTASSTASPTEPDRRRDLDAGALVAGVLFILVAVLLMAGVDLDLDWFGNGVAWVILIGAGVALLVNEWRKARRRS</sequence>
<evidence type="ECO:0000313" key="3">
    <source>
        <dbReference type="EMBL" id="GGL72883.1"/>
    </source>
</evidence>
<reference evidence="6" key="2">
    <citation type="journal article" date="2019" name="Int. J. Syst. Evol. Microbiol.">
        <title>The Global Catalogue of Microorganisms (GCM) 10K type strain sequencing project: providing services to taxonomists for standard genome sequencing and annotation.</title>
        <authorList>
            <consortium name="The Broad Institute Genomics Platform"/>
            <consortium name="The Broad Institute Genome Sequencing Center for Infectious Disease"/>
            <person name="Wu L."/>
            <person name="Ma J."/>
        </authorList>
    </citation>
    <scope>NUCLEOTIDE SEQUENCE [LARGE SCALE GENOMIC DNA]</scope>
    <source>
        <strain evidence="6">CGMCC 4.5581</strain>
    </source>
</reference>
<dbReference type="Proteomes" id="UP000552836">
    <property type="component" value="Unassembled WGS sequence"/>
</dbReference>
<feature type="transmembrane region" description="Helical" evidence="2">
    <location>
        <begin position="42"/>
        <end position="62"/>
    </location>
</feature>
<keyword evidence="2" id="KW-1133">Transmembrane helix</keyword>
<comment type="caution">
    <text evidence="4">The sequence shown here is derived from an EMBL/GenBank/DDBJ whole genome shotgun (WGS) entry which is preliminary data.</text>
</comment>
<reference evidence="3" key="1">
    <citation type="journal article" date="2014" name="Int. J. Syst. Evol. Microbiol.">
        <title>Complete genome of a new Firmicutes species belonging to the dominant human colonic microbiota ('Ruminococcus bicirculans') reveals two chromosomes and a selective capacity to utilize plant glucans.</title>
        <authorList>
            <consortium name="NISC Comparative Sequencing Program"/>
            <person name="Wegmann U."/>
            <person name="Louis P."/>
            <person name="Goesmann A."/>
            <person name="Henrissat B."/>
            <person name="Duncan S.H."/>
            <person name="Flint H.J."/>
        </authorList>
    </citation>
    <scope>NUCLEOTIDE SEQUENCE</scope>
    <source>
        <strain evidence="3">CGMCC 4.5581</strain>
    </source>
</reference>
<dbReference type="Proteomes" id="UP000648663">
    <property type="component" value="Unassembled WGS sequence"/>
</dbReference>
<proteinExistence type="predicted"/>
<organism evidence="4 5">
    <name type="scientific">Modestobacter marinus</name>
    <dbReference type="NCBI Taxonomy" id="477641"/>
    <lineage>
        <taxon>Bacteria</taxon>
        <taxon>Bacillati</taxon>
        <taxon>Actinomycetota</taxon>
        <taxon>Actinomycetes</taxon>
        <taxon>Geodermatophilales</taxon>
        <taxon>Geodermatophilaceae</taxon>
        <taxon>Modestobacter</taxon>
    </lineage>
</organism>
<evidence type="ECO:0000256" key="2">
    <source>
        <dbReference type="SAM" id="Phobius"/>
    </source>
</evidence>
<dbReference type="EMBL" id="JAAMPA010000001">
    <property type="protein sequence ID" value="NIH67593.1"/>
    <property type="molecule type" value="Genomic_DNA"/>
</dbReference>
<name>A0A846LHH5_9ACTN</name>
<evidence type="ECO:0000256" key="1">
    <source>
        <dbReference type="SAM" id="MobiDB-lite"/>
    </source>
</evidence>
<evidence type="ECO:0000313" key="6">
    <source>
        <dbReference type="Proteomes" id="UP000648663"/>
    </source>
</evidence>
<feature type="compositionally biased region" description="Basic and acidic residues" evidence="1">
    <location>
        <begin position="1"/>
        <end position="13"/>
    </location>
</feature>
<feature type="region of interest" description="Disordered" evidence="1">
    <location>
        <begin position="1"/>
        <end position="37"/>
    </location>
</feature>